<protein>
    <submittedName>
        <fullName evidence="2">Gene transfer agent family protein</fullName>
    </submittedName>
</protein>
<sequence>MRPARSFVWPAGEHDFCLGIGELRALEQRSDAGCFVILTRLLTSQWKIDDVLQPIRLGLIGGGMDEREAQRTIDRALEIASPYSLAVPAATILHSFLMWDEEADQPGELKAGTEKAARRSRTEKQDGPSST</sequence>
<accession>A0AA42KMJ5</accession>
<dbReference type="Proteomes" id="UP001158087">
    <property type="component" value="Unassembled WGS sequence"/>
</dbReference>
<reference evidence="2" key="1">
    <citation type="submission" date="2022-09" db="EMBL/GenBank/DDBJ databases">
        <title>Intensive care unit water sources are persistently colonized with multi-drug resistant bacteria and are the site of extensive horizontal gene transfer of antibiotic resistance genes.</title>
        <authorList>
            <person name="Diorio-Toth L."/>
        </authorList>
    </citation>
    <scope>NUCLEOTIDE SEQUENCE</scope>
    <source>
        <strain evidence="2">GD04153</strain>
    </source>
</reference>
<organism evidence="2 3">
    <name type="scientific">Brucella intermedia GD04153</name>
    <dbReference type="NCBI Taxonomy" id="2975438"/>
    <lineage>
        <taxon>Bacteria</taxon>
        <taxon>Pseudomonadati</taxon>
        <taxon>Pseudomonadota</taxon>
        <taxon>Alphaproteobacteria</taxon>
        <taxon>Hyphomicrobiales</taxon>
        <taxon>Brucellaceae</taxon>
        <taxon>Brucella/Ochrobactrum group</taxon>
        <taxon>Brucella</taxon>
    </lineage>
</organism>
<feature type="region of interest" description="Disordered" evidence="1">
    <location>
        <begin position="107"/>
        <end position="131"/>
    </location>
</feature>
<dbReference type="EMBL" id="JAODYY010000021">
    <property type="protein sequence ID" value="MDH0126983.1"/>
    <property type="molecule type" value="Genomic_DNA"/>
</dbReference>
<evidence type="ECO:0000313" key="2">
    <source>
        <dbReference type="EMBL" id="MDH0126983.1"/>
    </source>
</evidence>
<comment type="caution">
    <text evidence="2">The sequence shown here is derived from an EMBL/GenBank/DDBJ whole genome shotgun (WGS) entry which is preliminary data.</text>
</comment>
<evidence type="ECO:0000313" key="3">
    <source>
        <dbReference type="Proteomes" id="UP001158087"/>
    </source>
</evidence>
<name>A0AA42KMJ5_9HYPH</name>
<dbReference type="AlphaFoldDB" id="A0AA42KMJ5"/>
<dbReference type="Pfam" id="PF11836">
    <property type="entry name" value="Phage_TAC_11"/>
    <property type="match status" value="1"/>
</dbReference>
<proteinExistence type="predicted"/>
<gene>
    <name evidence="2" type="ORF">N7376_23725</name>
</gene>
<feature type="compositionally biased region" description="Basic and acidic residues" evidence="1">
    <location>
        <begin position="111"/>
        <end position="131"/>
    </location>
</feature>
<evidence type="ECO:0000256" key="1">
    <source>
        <dbReference type="SAM" id="MobiDB-lite"/>
    </source>
</evidence>
<dbReference type="InterPro" id="IPR021791">
    <property type="entry name" value="Phage_TAC_11"/>
</dbReference>